<comment type="caution">
    <text evidence="2">The sequence shown here is derived from an EMBL/GenBank/DDBJ whole genome shotgun (WGS) entry which is preliminary data.</text>
</comment>
<keyword evidence="1" id="KW-0472">Membrane</keyword>
<keyword evidence="1" id="KW-1133">Transmembrane helix</keyword>
<dbReference type="Proteomes" id="UP001565236">
    <property type="component" value="Unassembled WGS sequence"/>
</dbReference>
<proteinExistence type="predicted"/>
<accession>A0ABV4DPX2</accession>
<sequence>MLLHFYSILVIVILLSCYVDYKTRKTNYQDIKKLNQQFWEWIQSDTAPRPSNAIFVQLYKESYGDQSLIKKIPEVSAFGNIKYVNVNILSSFPSKDQRILAEQLAILDNLEDYFTLEFQKTRSIEYFIRMIVNWPLQLLRYLGFDEKSTNRK</sequence>
<keyword evidence="3" id="KW-1185">Reference proteome</keyword>
<evidence type="ECO:0000256" key="1">
    <source>
        <dbReference type="SAM" id="Phobius"/>
    </source>
</evidence>
<feature type="transmembrane region" description="Helical" evidence="1">
    <location>
        <begin position="6"/>
        <end position="23"/>
    </location>
</feature>
<keyword evidence="1" id="KW-0812">Transmembrane</keyword>
<name>A0ABV4DPX2_9LACO</name>
<dbReference type="EMBL" id="JBCLUF010000020">
    <property type="protein sequence ID" value="MEY8662526.1"/>
    <property type="molecule type" value="Genomic_DNA"/>
</dbReference>
<organism evidence="2 3">
    <name type="scientific">Ligilactobacillus faecis</name>
    <dbReference type="NCBI Taxonomy" id="762833"/>
    <lineage>
        <taxon>Bacteria</taxon>
        <taxon>Bacillati</taxon>
        <taxon>Bacillota</taxon>
        <taxon>Bacilli</taxon>
        <taxon>Lactobacillales</taxon>
        <taxon>Lactobacillaceae</taxon>
        <taxon>Ligilactobacillus</taxon>
    </lineage>
</organism>
<evidence type="ECO:0008006" key="4">
    <source>
        <dbReference type="Google" id="ProtNLM"/>
    </source>
</evidence>
<dbReference type="RefSeq" id="WP_369942145.1">
    <property type="nucleotide sequence ID" value="NZ_JBCLUF010000020.1"/>
</dbReference>
<gene>
    <name evidence="2" type="ORF">AALT52_06455</name>
</gene>
<evidence type="ECO:0000313" key="3">
    <source>
        <dbReference type="Proteomes" id="UP001565236"/>
    </source>
</evidence>
<evidence type="ECO:0000313" key="2">
    <source>
        <dbReference type="EMBL" id="MEY8662526.1"/>
    </source>
</evidence>
<protein>
    <recommendedName>
        <fullName evidence="4">Lipoprotein</fullName>
    </recommendedName>
</protein>
<reference evidence="2 3" key="1">
    <citation type="submission" date="2024-03" db="EMBL/GenBank/DDBJ databases">
        <title>Mouse gut bacterial collection (mGBC) of GemPharmatech.</title>
        <authorList>
            <person name="He Y."/>
            <person name="Dong L."/>
            <person name="Wu D."/>
            <person name="Gao X."/>
            <person name="Lin Z."/>
        </authorList>
    </citation>
    <scope>NUCLEOTIDE SEQUENCE [LARGE SCALE GENOMIC DNA]</scope>
    <source>
        <strain evidence="2 3">15-30</strain>
    </source>
</reference>